<evidence type="ECO:0000313" key="2">
    <source>
        <dbReference type="Proteomes" id="UP000255505"/>
    </source>
</evidence>
<name>A0A375IRY5_9BURK</name>
<dbReference type="Gene3D" id="3.40.630.10">
    <property type="entry name" value="Zn peptidases"/>
    <property type="match status" value="1"/>
</dbReference>
<gene>
    <name evidence="1" type="ORF">CT19425_MP80500</name>
</gene>
<geneLocation type="plasmid" evidence="1">
    <name>II</name>
</geneLocation>
<organism evidence="1 2">
    <name type="scientific">Cupriavidus taiwanensis</name>
    <dbReference type="NCBI Taxonomy" id="164546"/>
    <lineage>
        <taxon>Bacteria</taxon>
        <taxon>Pseudomonadati</taxon>
        <taxon>Pseudomonadota</taxon>
        <taxon>Betaproteobacteria</taxon>
        <taxon>Burkholderiales</taxon>
        <taxon>Burkholderiaceae</taxon>
        <taxon>Cupriavidus</taxon>
    </lineage>
</organism>
<reference evidence="1 2" key="1">
    <citation type="submission" date="2018-01" db="EMBL/GenBank/DDBJ databases">
        <authorList>
            <person name="Gaut B.S."/>
            <person name="Morton B.R."/>
            <person name="Clegg M.T."/>
            <person name="Duvall M.R."/>
        </authorList>
    </citation>
    <scope>NUCLEOTIDE SEQUENCE [LARGE SCALE GENOMIC DNA]</scope>
    <source>
        <strain evidence="1">Cupriavidus taiwanensis LMG 19425</strain>
        <plasmid evidence="2">Plasmid ii</plasmid>
    </source>
</reference>
<dbReference type="RefSeq" id="WP_269464864.1">
    <property type="nucleotide sequence ID" value="NZ_JAYMSA010000002.1"/>
</dbReference>
<proteinExistence type="predicted"/>
<sequence>MTAMIFVPCKDGIIHNEIDARPGHPEAVANVLLAAMVAQVQG</sequence>
<dbReference type="Proteomes" id="UP000255505">
    <property type="component" value="Plasmid II"/>
</dbReference>
<protein>
    <submittedName>
        <fullName evidence="1">Uncharacterized protein</fullName>
    </submittedName>
</protein>
<dbReference type="AlphaFoldDB" id="A0A375IRY5"/>
<dbReference type="EMBL" id="LT991977">
    <property type="protein sequence ID" value="SPK76871.1"/>
    <property type="molecule type" value="Genomic_DNA"/>
</dbReference>
<keyword evidence="1" id="KW-0614">Plasmid</keyword>
<evidence type="ECO:0000313" key="1">
    <source>
        <dbReference type="EMBL" id="SPK76871.1"/>
    </source>
</evidence>
<accession>A0A375IRY5</accession>